<dbReference type="InterPro" id="IPR046341">
    <property type="entry name" value="SET_dom_sf"/>
</dbReference>
<keyword evidence="3" id="KW-1185">Reference proteome</keyword>
<organism evidence="2 3">
    <name type="scientific">Deinococcus humi</name>
    <dbReference type="NCBI Taxonomy" id="662880"/>
    <lineage>
        <taxon>Bacteria</taxon>
        <taxon>Thermotogati</taxon>
        <taxon>Deinococcota</taxon>
        <taxon>Deinococci</taxon>
        <taxon>Deinococcales</taxon>
        <taxon>Deinococcaceae</taxon>
        <taxon>Deinococcus</taxon>
    </lineage>
</organism>
<dbReference type="InterPro" id="IPR001214">
    <property type="entry name" value="SET_dom"/>
</dbReference>
<sequence>MLSPSQPTTMWFDYRLVMQPSPIHGVGTFATLDITAGELLILVTGGLVYTREDRDLGRVRLAGELYNEEELPGGQLIVTPKVFHYYINHADEPNIVDVTRHPASTQYVALRDIHAGEELTARYL</sequence>
<accession>A0A7W8JXD4</accession>
<evidence type="ECO:0000313" key="3">
    <source>
        <dbReference type="Proteomes" id="UP000552709"/>
    </source>
</evidence>
<feature type="domain" description="SET" evidence="1">
    <location>
        <begin position="14"/>
        <end position="124"/>
    </location>
</feature>
<evidence type="ECO:0000259" key="1">
    <source>
        <dbReference type="PROSITE" id="PS50280"/>
    </source>
</evidence>
<proteinExistence type="predicted"/>
<dbReference type="SUPFAM" id="SSF82199">
    <property type="entry name" value="SET domain"/>
    <property type="match status" value="1"/>
</dbReference>
<comment type="caution">
    <text evidence="2">The sequence shown here is derived from an EMBL/GenBank/DDBJ whole genome shotgun (WGS) entry which is preliminary data.</text>
</comment>
<name>A0A7W8JXD4_9DEIO</name>
<evidence type="ECO:0000313" key="2">
    <source>
        <dbReference type="EMBL" id="MBB5363414.1"/>
    </source>
</evidence>
<gene>
    <name evidence="2" type="ORF">HNQ08_002512</name>
</gene>
<protein>
    <recommendedName>
        <fullName evidence="1">SET domain-containing protein</fullName>
    </recommendedName>
</protein>
<dbReference type="RefSeq" id="WP_221284147.1">
    <property type="nucleotide sequence ID" value="NZ_JACHFL010000005.1"/>
</dbReference>
<dbReference type="AlphaFoldDB" id="A0A7W8JXD4"/>
<dbReference type="PROSITE" id="PS50280">
    <property type="entry name" value="SET"/>
    <property type="match status" value="1"/>
</dbReference>
<reference evidence="2 3" key="1">
    <citation type="submission" date="2020-08" db="EMBL/GenBank/DDBJ databases">
        <title>Genomic Encyclopedia of Type Strains, Phase IV (KMG-IV): sequencing the most valuable type-strain genomes for metagenomic binning, comparative biology and taxonomic classification.</title>
        <authorList>
            <person name="Goeker M."/>
        </authorList>
    </citation>
    <scope>NUCLEOTIDE SEQUENCE [LARGE SCALE GENOMIC DNA]</scope>
    <source>
        <strain evidence="2 3">DSM 27939</strain>
    </source>
</reference>
<dbReference type="Pfam" id="PF00856">
    <property type="entry name" value="SET"/>
    <property type="match status" value="1"/>
</dbReference>
<dbReference type="EMBL" id="JACHFL010000005">
    <property type="protein sequence ID" value="MBB5363414.1"/>
    <property type="molecule type" value="Genomic_DNA"/>
</dbReference>
<dbReference type="Proteomes" id="UP000552709">
    <property type="component" value="Unassembled WGS sequence"/>
</dbReference>
<dbReference type="Gene3D" id="2.170.270.10">
    <property type="entry name" value="SET domain"/>
    <property type="match status" value="1"/>
</dbReference>